<evidence type="ECO:0000313" key="3">
    <source>
        <dbReference type="EMBL" id="KAK7680382.1"/>
    </source>
</evidence>
<evidence type="ECO:0000256" key="2">
    <source>
        <dbReference type="SAM" id="SignalP"/>
    </source>
</evidence>
<keyword evidence="4" id="KW-1185">Reference proteome</keyword>
<dbReference type="EMBL" id="JASBNA010000050">
    <property type="protein sequence ID" value="KAK7680382.1"/>
    <property type="molecule type" value="Genomic_DNA"/>
</dbReference>
<gene>
    <name evidence="3" type="ORF">QCA50_016622</name>
</gene>
<comment type="caution">
    <text evidence="3">The sequence shown here is derived from an EMBL/GenBank/DDBJ whole genome shotgun (WGS) entry which is preliminary data.</text>
</comment>
<keyword evidence="2" id="KW-0732">Signal</keyword>
<evidence type="ECO:0000256" key="1">
    <source>
        <dbReference type="SAM" id="MobiDB-lite"/>
    </source>
</evidence>
<protein>
    <submittedName>
        <fullName evidence="3">Uncharacterized protein</fullName>
    </submittedName>
</protein>
<organism evidence="3 4">
    <name type="scientific">Cerrena zonata</name>
    <dbReference type="NCBI Taxonomy" id="2478898"/>
    <lineage>
        <taxon>Eukaryota</taxon>
        <taxon>Fungi</taxon>
        <taxon>Dikarya</taxon>
        <taxon>Basidiomycota</taxon>
        <taxon>Agaricomycotina</taxon>
        <taxon>Agaricomycetes</taxon>
        <taxon>Polyporales</taxon>
        <taxon>Cerrenaceae</taxon>
        <taxon>Cerrena</taxon>
    </lineage>
</organism>
<accession>A0AAW0FSV9</accession>
<feature type="region of interest" description="Disordered" evidence="1">
    <location>
        <begin position="224"/>
        <end position="259"/>
    </location>
</feature>
<feature type="region of interest" description="Disordered" evidence="1">
    <location>
        <begin position="102"/>
        <end position="175"/>
    </location>
</feature>
<reference evidence="3 4" key="1">
    <citation type="submission" date="2022-09" db="EMBL/GenBank/DDBJ databases">
        <authorList>
            <person name="Palmer J.M."/>
        </authorList>
    </citation>
    <scope>NUCLEOTIDE SEQUENCE [LARGE SCALE GENOMIC DNA]</scope>
    <source>
        <strain evidence="3 4">DSM 7382</strain>
    </source>
</reference>
<sequence>MRLSSTAVVAVVAASSLPAYSIPFQRDDVFADLKDHSLRAAGHKIRSIFSGRLPALAPGPFRGPVVDTTMMTTGDPNLVARGIVHDLVEKAKHKVHDIFHDDDTTSAPLAQPTGVDSIPPTDPSQFPVDPTGSGIPVPNLPGVGPGPAAQPSRCGFEKRRTKSRPAKSSGSGFGSTVTSILNHPALPGLVDSAGTLAGTIIAAKQQHDQNELLKQQLAAQQAQAQAQIAQAQQPPPPTSTDPSDPSQTGAPVQRRRIPLRNSDGYLVGADFNANGGIPVAQVPSVVARGKLSNLATLADHINHGLSSGLNAFNQAQMMAGMGGLGVGVTPGFTDPSVVGSTGTFYGRDYYGELNDLD</sequence>
<proteinExistence type="predicted"/>
<evidence type="ECO:0000313" key="4">
    <source>
        <dbReference type="Proteomes" id="UP001385951"/>
    </source>
</evidence>
<name>A0AAW0FSV9_9APHY</name>
<feature type="chain" id="PRO_5043799407" evidence="2">
    <location>
        <begin position="22"/>
        <end position="357"/>
    </location>
</feature>
<dbReference type="AlphaFoldDB" id="A0AAW0FSV9"/>
<feature type="signal peptide" evidence="2">
    <location>
        <begin position="1"/>
        <end position="21"/>
    </location>
</feature>
<feature type="compositionally biased region" description="Polar residues" evidence="1">
    <location>
        <begin position="240"/>
        <end position="250"/>
    </location>
</feature>
<dbReference type="Proteomes" id="UP001385951">
    <property type="component" value="Unassembled WGS sequence"/>
</dbReference>